<feature type="transmembrane region" description="Helical" evidence="2">
    <location>
        <begin position="506"/>
        <end position="528"/>
    </location>
</feature>
<evidence type="ECO:0008006" key="5">
    <source>
        <dbReference type="Google" id="ProtNLM"/>
    </source>
</evidence>
<reference evidence="3" key="1">
    <citation type="submission" date="2022-07" db="EMBL/GenBank/DDBJ databases">
        <title>Genome Sequence of Leucocoprinus birnbaumii.</title>
        <authorList>
            <person name="Buettner E."/>
        </authorList>
    </citation>
    <scope>NUCLEOTIDE SEQUENCE</scope>
    <source>
        <strain evidence="3">VT141</strain>
    </source>
</reference>
<evidence type="ECO:0000256" key="1">
    <source>
        <dbReference type="SAM" id="MobiDB-lite"/>
    </source>
</evidence>
<evidence type="ECO:0000256" key="2">
    <source>
        <dbReference type="SAM" id="Phobius"/>
    </source>
</evidence>
<sequence>MHVSPNASTDTLVSEFHDLKRHDVWFDDGNLILQTDDALFRIYSGLLSARSSVFKDMLAFPSPPEGNPTHDNCPVVRIYDSTEDVGYFLNAIFDSGFFEAPPAPTELQIVSGVLRLSTKYDVQYLRKRALQHLAATFPSTLEAWHERDKTLAREFDIPWIVPSIMYCISSHPLAKSVEGAEFCGTNLVMNPKDRLDALLGREKLLMLQNRYSVYLSQQVPPEPGSEGGAGDVLKCTGEKCASTRQKIPEIVTGWTVACYLDFYREHQMFIDNGFCKGCLAAFLNKHQELAEEMWSALPFIFGLEDWQDLDRLREKAVFIFNLATVFAKESDEPNSQEIQFELPSQISVNQTFPLRFYNTHHKSDWDIRLLQNDEDVGTYFRHVDAEEQVNFTIDVTLNYTGNHACIRENFTFLAKIREQHVGKSDTFSISPSEEASPSSIQVSAPVPTDSDTASSTGSFPSVTIAGAAPVSETAASSEGDGSASNPSTKLPDNMAAARSSGPNKPLIIGLTISLSTLLLVCILVFMFIRRRRRRNHIPNEVVFNREMMFERRPSRASRYDTWTMRSMDLEKGSISLTNGEPLKVYVSRSVLSDRSSMDS</sequence>
<dbReference type="InterPro" id="IPR011333">
    <property type="entry name" value="SKP1/BTB/POZ_sf"/>
</dbReference>
<feature type="region of interest" description="Disordered" evidence="1">
    <location>
        <begin position="425"/>
        <end position="498"/>
    </location>
</feature>
<dbReference type="Gene3D" id="3.30.710.10">
    <property type="entry name" value="Potassium Channel Kv1.1, Chain A"/>
    <property type="match status" value="1"/>
</dbReference>
<organism evidence="3 4">
    <name type="scientific">Leucocoprinus birnbaumii</name>
    <dbReference type="NCBI Taxonomy" id="56174"/>
    <lineage>
        <taxon>Eukaryota</taxon>
        <taxon>Fungi</taxon>
        <taxon>Dikarya</taxon>
        <taxon>Basidiomycota</taxon>
        <taxon>Agaricomycotina</taxon>
        <taxon>Agaricomycetes</taxon>
        <taxon>Agaricomycetidae</taxon>
        <taxon>Agaricales</taxon>
        <taxon>Agaricineae</taxon>
        <taxon>Agaricaceae</taxon>
        <taxon>Leucocoprinus</taxon>
    </lineage>
</organism>
<keyword evidence="2" id="KW-0472">Membrane</keyword>
<evidence type="ECO:0000313" key="4">
    <source>
        <dbReference type="Proteomes" id="UP001213000"/>
    </source>
</evidence>
<name>A0AAD5VPL7_9AGAR</name>
<protein>
    <recommendedName>
        <fullName evidence="5">BTB domain-containing protein</fullName>
    </recommendedName>
</protein>
<dbReference type="AlphaFoldDB" id="A0AAD5VPL7"/>
<dbReference type="EMBL" id="JANIEX010000631">
    <property type="protein sequence ID" value="KAJ3564771.1"/>
    <property type="molecule type" value="Genomic_DNA"/>
</dbReference>
<feature type="compositionally biased region" description="Low complexity" evidence="1">
    <location>
        <begin position="428"/>
        <end position="440"/>
    </location>
</feature>
<keyword evidence="4" id="KW-1185">Reference proteome</keyword>
<dbReference type="Proteomes" id="UP001213000">
    <property type="component" value="Unassembled WGS sequence"/>
</dbReference>
<evidence type="ECO:0000313" key="3">
    <source>
        <dbReference type="EMBL" id="KAJ3564771.1"/>
    </source>
</evidence>
<gene>
    <name evidence="3" type="ORF">NP233_g8071</name>
</gene>
<proteinExistence type="predicted"/>
<feature type="compositionally biased region" description="Polar residues" evidence="1">
    <location>
        <begin position="449"/>
        <end position="461"/>
    </location>
</feature>
<accession>A0AAD5VPL7</accession>
<comment type="caution">
    <text evidence="3">The sequence shown here is derived from an EMBL/GenBank/DDBJ whole genome shotgun (WGS) entry which is preliminary data.</text>
</comment>
<keyword evidence="2" id="KW-1133">Transmembrane helix</keyword>
<keyword evidence="2" id="KW-0812">Transmembrane</keyword>